<dbReference type="PROSITE" id="PS51253">
    <property type="entry name" value="HTH_CENPB"/>
    <property type="match status" value="1"/>
</dbReference>
<dbReference type="GO" id="GO:0003677">
    <property type="term" value="F:DNA binding"/>
    <property type="evidence" value="ECO:0007669"/>
    <property type="project" value="UniProtKB-KW"/>
</dbReference>
<evidence type="ECO:0000313" key="6">
    <source>
        <dbReference type="Proteomes" id="UP000504635"/>
    </source>
</evidence>
<keyword evidence="3" id="KW-0238">DNA-binding</keyword>
<keyword evidence="6" id="KW-1185">Reference proteome</keyword>
<feature type="domain" description="HTH CENPB-type" evidence="5">
    <location>
        <begin position="106"/>
        <end position="178"/>
    </location>
</feature>
<evidence type="ECO:0000256" key="2">
    <source>
        <dbReference type="ARBA" id="ARBA00010881"/>
    </source>
</evidence>
<protein>
    <submittedName>
        <fullName evidence="7">Jerky protein homolog-like</fullName>
    </submittedName>
</protein>
<dbReference type="RefSeq" id="XP_030762508.1">
    <property type="nucleotide sequence ID" value="XM_030906648.1"/>
</dbReference>
<comment type="similarity">
    <text evidence="2">Belongs to the tigger transposable element derived protein family.</text>
</comment>
<dbReference type="InParanoid" id="A0A6J2YEZ3"/>
<evidence type="ECO:0000313" key="7">
    <source>
        <dbReference type="RefSeq" id="XP_030762508.1"/>
    </source>
</evidence>
<comment type="subcellular location">
    <subcellularLocation>
        <location evidence="1">Nucleus</location>
    </subcellularLocation>
</comment>
<dbReference type="Pfam" id="PF03184">
    <property type="entry name" value="DDE_1"/>
    <property type="match status" value="1"/>
</dbReference>
<dbReference type="Pfam" id="PF04218">
    <property type="entry name" value="CENP-B_N"/>
    <property type="match status" value="2"/>
</dbReference>
<accession>A0A6J2YEZ3</accession>
<dbReference type="SUPFAM" id="SSF46689">
    <property type="entry name" value="Homeodomain-like"/>
    <property type="match status" value="3"/>
</dbReference>
<dbReference type="InterPro" id="IPR007889">
    <property type="entry name" value="HTH_Psq"/>
</dbReference>
<dbReference type="Pfam" id="PF03221">
    <property type="entry name" value="HTH_Tnp_Tc5"/>
    <property type="match status" value="1"/>
</dbReference>
<reference evidence="7" key="1">
    <citation type="submission" date="2025-08" db="UniProtKB">
        <authorList>
            <consortium name="RefSeq"/>
        </authorList>
    </citation>
    <scope>IDENTIFICATION</scope>
    <source>
        <tissue evidence="7">Gonads</tissue>
    </source>
</reference>
<evidence type="ECO:0000256" key="1">
    <source>
        <dbReference type="ARBA" id="ARBA00004123"/>
    </source>
</evidence>
<gene>
    <name evidence="7" type="primary">LOC115887265</name>
</gene>
<dbReference type="InterPro" id="IPR006600">
    <property type="entry name" value="HTH_CenpB_DNA-bd_dom"/>
</dbReference>
<dbReference type="SMART" id="SM00674">
    <property type="entry name" value="CENPB"/>
    <property type="match status" value="1"/>
</dbReference>
<dbReference type="GO" id="GO:0005634">
    <property type="term" value="C:nucleus"/>
    <property type="evidence" value="ECO:0007669"/>
    <property type="project" value="UniProtKB-SubCell"/>
</dbReference>
<dbReference type="KEGG" id="soy:115887265"/>
<dbReference type="Gene3D" id="1.10.10.10">
    <property type="entry name" value="Winged helix-like DNA-binding domain superfamily/Winged helix DNA-binding domain"/>
    <property type="match status" value="2"/>
</dbReference>
<evidence type="ECO:0000256" key="4">
    <source>
        <dbReference type="ARBA" id="ARBA00023242"/>
    </source>
</evidence>
<name>A0A6J2YEZ3_SITOR</name>
<dbReference type="GeneID" id="115887265"/>
<dbReference type="InterPro" id="IPR009057">
    <property type="entry name" value="Homeodomain-like_sf"/>
</dbReference>
<evidence type="ECO:0000259" key="5">
    <source>
        <dbReference type="PROSITE" id="PS51253"/>
    </source>
</evidence>
<dbReference type="AlphaFoldDB" id="A0A6J2YEZ3"/>
<dbReference type="InterPro" id="IPR050863">
    <property type="entry name" value="CenT-Element_Derived"/>
</dbReference>
<dbReference type="InterPro" id="IPR036388">
    <property type="entry name" value="WH-like_DNA-bd_sf"/>
</dbReference>
<dbReference type="Proteomes" id="UP000504635">
    <property type="component" value="Unplaced"/>
</dbReference>
<keyword evidence="4" id="KW-0539">Nucleus</keyword>
<dbReference type="Gene3D" id="1.10.10.60">
    <property type="entry name" value="Homeodomain-like"/>
    <property type="match status" value="1"/>
</dbReference>
<dbReference type="InterPro" id="IPR004875">
    <property type="entry name" value="DDE_SF_endonuclease_dom"/>
</dbReference>
<dbReference type="OrthoDB" id="5919228at2759"/>
<dbReference type="PANTHER" id="PTHR19303:SF16">
    <property type="entry name" value="JERKY PROTEIN HOMOLOG-LIKE"/>
    <property type="match status" value="1"/>
</dbReference>
<organism evidence="6 7">
    <name type="scientific">Sitophilus oryzae</name>
    <name type="common">Rice weevil</name>
    <name type="synonym">Curculio oryzae</name>
    <dbReference type="NCBI Taxonomy" id="7048"/>
    <lineage>
        <taxon>Eukaryota</taxon>
        <taxon>Metazoa</taxon>
        <taxon>Ecdysozoa</taxon>
        <taxon>Arthropoda</taxon>
        <taxon>Hexapoda</taxon>
        <taxon>Insecta</taxon>
        <taxon>Pterygota</taxon>
        <taxon>Neoptera</taxon>
        <taxon>Endopterygota</taxon>
        <taxon>Coleoptera</taxon>
        <taxon>Polyphaga</taxon>
        <taxon>Cucujiformia</taxon>
        <taxon>Curculionidae</taxon>
        <taxon>Dryophthorinae</taxon>
        <taxon>Sitophilus</taxon>
    </lineage>
</organism>
<sequence length="346" mass="39534">MERNKRKRIVVPIEEKLKAIRRIQAGETIKIVARDYGVGEVTVGDWNRIVVPIEEKLKAIRRIQAGETIKIVARDYGVGEVTVGDWNRNSTKIEEWCIKQASSSSRRKSMKKGDYEKVNEALFTWFTQQRSKGVPLSGPILQQKAIMISKQFPETDRFTGSSGWLDRWKKRYGVRQLTIYGEKLSADVSSIEKFKQDFKKLIKYCGYTCDQIYNCDESGLNYKMLPSKTLASRQEKSAPGHKRSKERLTIMTCSNASDNHKIPLMVIGKSAHPRALKVISPKALPVYYKSQKSAWMDATLFTNWFKEEFVPSVTKFLKRTSLPIKAILLGGTMPPLTLEDSTWAKL</sequence>
<evidence type="ECO:0000256" key="3">
    <source>
        <dbReference type="ARBA" id="ARBA00023125"/>
    </source>
</evidence>
<proteinExistence type="inferred from homology"/>
<dbReference type="PANTHER" id="PTHR19303">
    <property type="entry name" value="TRANSPOSON"/>
    <property type="match status" value="1"/>
</dbReference>